<evidence type="ECO:0000313" key="3">
    <source>
        <dbReference type="Proteomes" id="UP000013827"/>
    </source>
</evidence>
<reference evidence="3" key="1">
    <citation type="journal article" date="2013" name="Nature">
        <title>Pan genome of the phytoplankton Emiliania underpins its global distribution.</title>
        <authorList>
            <person name="Read B.A."/>
            <person name="Kegel J."/>
            <person name="Klute M.J."/>
            <person name="Kuo A."/>
            <person name="Lefebvre S.C."/>
            <person name="Maumus F."/>
            <person name="Mayer C."/>
            <person name="Miller J."/>
            <person name="Monier A."/>
            <person name="Salamov A."/>
            <person name="Young J."/>
            <person name="Aguilar M."/>
            <person name="Claverie J.M."/>
            <person name="Frickenhaus S."/>
            <person name="Gonzalez K."/>
            <person name="Herman E.K."/>
            <person name="Lin Y.C."/>
            <person name="Napier J."/>
            <person name="Ogata H."/>
            <person name="Sarno A.F."/>
            <person name="Shmutz J."/>
            <person name="Schroeder D."/>
            <person name="de Vargas C."/>
            <person name="Verret F."/>
            <person name="von Dassow P."/>
            <person name="Valentin K."/>
            <person name="Van de Peer Y."/>
            <person name="Wheeler G."/>
            <person name="Dacks J.B."/>
            <person name="Delwiche C.F."/>
            <person name="Dyhrman S.T."/>
            <person name="Glockner G."/>
            <person name="John U."/>
            <person name="Richards T."/>
            <person name="Worden A.Z."/>
            <person name="Zhang X."/>
            <person name="Grigoriev I.V."/>
            <person name="Allen A.E."/>
            <person name="Bidle K."/>
            <person name="Borodovsky M."/>
            <person name="Bowler C."/>
            <person name="Brownlee C."/>
            <person name="Cock J.M."/>
            <person name="Elias M."/>
            <person name="Gladyshev V.N."/>
            <person name="Groth M."/>
            <person name="Guda C."/>
            <person name="Hadaegh A."/>
            <person name="Iglesias-Rodriguez M.D."/>
            <person name="Jenkins J."/>
            <person name="Jones B.M."/>
            <person name="Lawson T."/>
            <person name="Leese F."/>
            <person name="Lindquist E."/>
            <person name="Lobanov A."/>
            <person name="Lomsadze A."/>
            <person name="Malik S.B."/>
            <person name="Marsh M.E."/>
            <person name="Mackinder L."/>
            <person name="Mock T."/>
            <person name="Mueller-Roeber B."/>
            <person name="Pagarete A."/>
            <person name="Parker M."/>
            <person name="Probert I."/>
            <person name="Quesneville H."/>
            <person name="Raines C."/>
            <person name="Rensing S.A."/>
            <person name="Riano-Pachon D.M."/>
            <person name="Richier S."/>
            <person name="Rokitta S."/>
            <person name="Shiraiwa Y."/>
            <person name="Soanes D.M."/>
            <person name="van der Giezen M."/>
            <person name="Wahlund T.M."/>
            <person name="Williams B."/>
            <person name="Wilson W."/>
            <person name="Wolfe G."/>
            <person name="Wurch L.L."/>
        </authorList>
    </citation>
    <scope>NUCLEOTIDE SEQUENCE</scope>
</reference>
<dbReference type="KEGG" id="ehx:EMIHUDRAFT_122324"/>
<feature type="compositionally biased region" description="Gly residues" evidence="1">
    <location>
        <begin position="116"/>
        <end position="129"/>
    </location>
</feature>
<dbReference type="EnsemblProtists" id="EOD37731">
    <property type="protein sequence ID" value="EOD37731"/>
    <property type="gene ID" value="EMIHUDRAFT_122324"/>
</dbReference>
<sequence length="153" mass="15804">MREAIALGHLRHEQAMVQQGADEQGGAATRWLAGIAEASISLGGWARPRQHVELSVEERMATVEATEAAKRRAVEQRAQRAAAAGGGVGPSLVIPSNFNANFHAHRRETAQARAPPGGGGGGAGGGGGPRCTDGLRAVESDGAALSAFKRRKH</sequence>
<protein>
    <submittedName>
        <fullName evidence="2">Uncharacterized protein</fullName>
    </submittedName>
</protein>
<evidence type="ECO:0000256" key="1">
    <source>
        <dbReference type="SAM" id="MobiDB-lite"/>
    </source>
</evidence>
<evidence type="ECO:0000313" key="2">
    <source>
        <dbReference type="EnsemblProtists" id="EOD37731"/>
    </source>
</evidence>
<dbReference type="AlphaFoldDB" id="A0A0D3KPP6"/>
<dbReference type="HOGENOM" id="CLU_1716687_0_0_1"/>
<dbReference type="Proteomes" id="UP000013827">
    <property type="component" value="Unassembled WGS sequence"/>
</dbReference>
<reference evidence="2" key="2">
    <citation type="submission" date="2024-10" db="UniProtKB">
        <authorList>
            <consortium name="EnsemblProtists"/>
        </authorList>
    </citation>
    <scope>IDENTIFICATION</scope>
</reference>
<dbReference type="RefSeq" id="XP_005790160.1">
    <property type="nucleotide sequence ID" value="XM_005790103.1"/>
</dbReference>
<proteinExistence type="predicted"/>
<keyword evidence="3" id="KW-1185">Reference proteome</keyword>
<accession>A0A0D3KPP6</accession>
<dbReference type="GeneID" id="17283005"/>
<name>A0A0D3KPP6_EMIH1</name>
<feature type="region of interest" description="Disordered" evidence="1">
    <location>
        <begin position="106"/>
        <end position="135"/>
    </location>
</feature>
<dbReference type="PaxDb" id="2903-EOD37731"/>
<organism evidence="2 3">
    <name type="scientific">Emiliania huxleyi (strain CCMP1516)</name>
    <dbReference type="NCBI Taxonomy" id="280463"/>
    <lineage>
        <taxon>Eukaryota</taxon>
        <taxon>Haptista</taxon>
        <taxon>Haptophyta</taxon>
        <taxon>Prymnesiophyceae</taxon>
        <taxon>Isochrysidales</taxon>
        <taxon>Noelaerhabdaceae</taxon>
        <taxon>Emiliania</taxon>
    </lineage>
</organism>